<dbReference type="GO" id="GO:0046872">
    <property type="term" value="F:metal ion binding"/>
    <property type="evidence" value="ECO:0007669"/>
    <property type="project" value="UniProtKB-KW"/>
</dbReference>
<organism evidence="10 11">
    <name type="scientific">Candidatus Taylorbacteria bacterium CG11_big_fil_rev_8_21_14_0_20_46_11</name>
    <dbReference type="NCBI Taxonomy" id="1975025"/>
    <lineage>
        <taxon>Bacteria</taxon>
        <taxon>Candidatus Tayloriibacteriota</taxon>
    </lineage>
</organism>
<comment type="caution">
    <text evidence="10">The sequence shown here is derived from an EMBL/GenBank/DDBJ whole genome shotgun (WGS) entry which is preliminary data.</text>
</comment>
<evidence type="ECO:0000256" key="3">
    <source>
        <dbReference type="ARBA" id="ARBA00001947"/>
    </source>
</evidence>
<evidence type="ECO:0000256" key="2">
    <source>
        <dbReference type="ARBA" id="ARBA00001946"/>
    </source>
</evidence>
<comment type="cofactor">
    <cofactor evidence="2">
        <name>Mg(2+)</name>
        <dbReference type="ChEBI" id="CHEBI:18420"/>
    </cofactor>
</comment>
<dbReference type="GO" id="GO:0008237">
    <property type="term" value="F:metallopeptidase activity"/>
    <property type="evidence" value="ECO:0007669"/>
    <property type="project" value="UniProtKB-KW"/>
</dbReference>
<dbReference type="Gene3D" id="3.40.1830.10">
    <property type="entry name" value="Thermophilic metalloprotease (M29)"/>
    <property type="match status" value="1"/>
</dbReference>
<dbReference type="InterPro" id="IPR052170">
    <property type="entry name" value="M29_Exopeptidase"/>
</dbReference>
<keyword evidence="9 10" id="KW-0482">Metalloprotease</keyword>
<comment type="similarity">
    <text evidence="4">Belongs to the peptidase M29 family.</text>
</comment>
<keyword evidence="8" id="KW-0378">Hydrolase</keyword>
<name>A0A2H0KAI9_9BACT</name>
<comment type="cofactor">
    <cofactor evidence="3">
        <name>Zn(2+)</name>
        <dbReference type="ChEBI" id="CHEBI:29105"/>
    </cofactor>
</comment>
<dbReference type="InterPro" id="IPR000787">
    <property type="entry name" value="Peptidase_M29"/>
</dbReference>
<comment type="cofactor">
    <cofactor evidence="1">
        <name>Co(2+)</name>
        <dbReference type="ChEBI" id="CHEBI:48828"/>
    </cofactor>
</comment>
<reference evidence="10 11" key="1">
    <citation type="submission" date="2017-09" db="EMBL/GenBank/DDBJ databases">
        <title>Depth-based differentiation of microbial function through sediment-hosted aquifers and enrichment of novel symbionts in the deep terrestrial subsurface.</title>
        <authorList>
            <person name="Probst A.J."/>
            <person name="Ladd B."/>
            <person name="Jarett J.K."/>
            <person name="Geller-Mcgrath D.E."/>
            <person name="Sieber C.M."/>
            <person name="Emerson J.B."/>
            <person name="Anantharaman K."/>
            <person name="Thomas B.C."/>
            <person name="Malmstrom R."/>
            <person name="Stieglmeier M."/>
            <person name="Klingl A."/>
            <person name="Woyke T."/>
            <person name="Ryan C.M."/>
            <person name="Banfield J.F."/>
        </authorList>
    </citation>
    <scope>NUCLEOTIDE SEQUENCE [LARGE SCALE GENOMIC DNA]</scope>
    <source>
        <strain evidence="10">CG11_big_fil_rev_8_21_14_0_20_46_11</strain>
    </source>
</reference>
<evidence type="ECO:0000256" key="1">
    <source>
        <dbReference type="ARBA" id="ARBA00001941"/>
    </source>
</evidence>
<accession>A0A2H0KAI9</accession>
<evidence type="ECO:0000256" key="4">
    <source>
        <dbReference type="ARBA" id="ARBA00008236"/>
    </source>
</evidence>
<dbReference type="PRINTS" id="PR00919">
    <property type="entry name" value="THERMOPTASE"/>
</dbReference>
<dbReference type="EMBL" id="PCVG01000068">
    <property type="protein sequence ID" value="PIQ68245.1"/>
    <property type="molecule type" value="Genomic_DNA"/>
</dbReference>
<dbReference type="AlphaFoldDB" id="A0A2H0KAI9"/>
<evidence type="ECO:0000256" key="5">
    <source>
        <dbReference type="ARBA" id="ARBA00022438"/>
    </source>
</evidence>
<dbReference type="InterPro" id="IPR035097">
    <property type="entry name" value="M29_N-terminal"/>
</dbReference>
<dbReference type="PANTHER" id="PTHR34448:SF3">
    <property type="entry name" value="AMINOPEPTIDASE AMPS"/>
    <property type="match status" value="1"/>
</dbReference>
<evidence type="ECO:0000256" key="8">
    <source>
        <dbReference type="ARBA" id="ARBA00022801"/>
    </source>
</evidence>
<sequence>MFTPSQKILERYANVLVNFALNSGKGIKKGEVVHLICYEAAKPLFRELKKAILLAGGHVIPDYRPDSGDRYPFDRDFFLYAKEHQLTFFPKKYAKGIVEQCDHSIFMLSEVDLHELEGIPPKKIMKRGLAWKQYMDWRREKENAGKYTWTLGLYGTKAMADEAGMTEKEYWDQIIKACYLDKKDPIKEWKNVYKKIEITEKKLNNLGAEKLHVQGIDVDLWVHLGEKRKWMSGSGRNIPSFEIFTSPDWRGTEGWIRFNQPLYRYGVLIEGVELWFKGGRVVKAKARKNEKVLKEMIATKNADKMGEYSLTDKRFSRITKFMAETLFDENIGGPNGNTHLALGNSYHDCFIEDPGEMSPKDWEDLGYNDSSVHTDIISTAPRTVTAHLKEGTTKVIYKNGMFTL</sequence>
<dbReference type="Pfam" id="PF02073">
    <property type="entry name" value="Peptidase_M29"/>
    <property type="match status" value="1"/>
</dbReference>
<evidence type="ECO:0000256" key="7">
    <source>
        <dbReference type="ARBA" id="ARBA00022723"/>
    </source>
</evidence>
<dbReference type="GO" id="GO:0006508">
    <property type="term" value="P:proteolysis"/>
    <property type="evidence" value="ECO:0007669"/>
    <property type="project" value="UniProtKB-KW"/>
</dbReference>
<dbReference type="GO" id="GO:0004177">
    <property type="term" value="F:aminopeptidase activity"/>
    <property type="evidence" value="ECO:0007669"/>
    <property type="project" value="UniProtKB-KW"/>
</dbReference>
<evidence type="ECO:0000313" key="10">
    <source>
        <dbReference type="EMBL" id="PIQ68245.1"/>
    </source>
</evidence>
<gene>
    <name evidence="10" type="ORF">COV91_05175</name>
</gene>
<keyword evidence="7" id="KW-0479">Metal-binding</keyword>
<evidence type="ECO:0000313" key="11">
    <source>
        <dbReference type="Proteomes" id="UP000229342"/>
    </source>
</evidence>
<evidence type="ECO:0000256" key="6">
    <source>
        <dbReference type="ARBA" id="ARBA00022670"/>
    </source>
</evidence>
<dbReference type="Proteomes" id="UP000229342">
    <property type="component" value="Unassembled WGS sequence"/>
</dbReference>
<proteinExistence type="inferred from homology"/>
<dbReference type="PANTHER" id="PTHR34448">
    <property type="entry name" value="AMINOPEPTIDASE"/>
    <property type="match status" value="1"/>
</dbReference>
<dbReference type="SUPFAM" id="SSF144052">
    <property type="entry name" value="Thermophilic metalloprotease-like"/>
    <property type="match status" value="1"/>
</dbReference>
<keyword evidence="5" id="KW-0031">Aminopeptidase</keyword>
<protein>
    <submittedName>
        <fullName evidence="10">Thermophilic metalloprotease (M29) superfamily</fullName>
    </submittedName>
</protein>
<keyword evidence="6 10" id="KW-0645">Protease</keyword>
<evidence type="ECO:0000256" key="9">
    <source>
        <dbReference type="ARBA" id="ARBA00023049"/>
    </source>
</evidence>